<feature type="modified residue" description="4-aspartylphosphate" evidence="1">
    <location>
        <position position="105"/>
    </location>
</feature>
<keyword evidence="4" id="KW-1185">Reference proteome</keyword>
<evidence type="ECO:0000259" key="2">
    <source>
        <dbReference type="PROSITE" id="PS50110"/>
    </source>
</evidence>
<dbReference type="SUPFAM" id="SSF52172">
    <property type="entry name" value="CheY-like"/>
    <property type="match status" value="1"/>
</dbReference>
<dbReference type="EMBL" id="AKWZ02000003">
    <property type="protein sequence ID" value="EPG75379.1"/>
    <property type="molecule type" value="Genomic_DNA"/>
</dbReference>
<dbReference type="STRING" id="1193011.LEP1GSC058_2001"/>
<gene>
    <name evidence="3" type="ORF">LEP1GSC058_2001</name>
</gene>
<organism evidence="3 4">
    <name type="scientific">Leptospira fainei serovar Hurstbridge str. BUT 6</name>
    <dbReference type="NCBI Taxonomy" id="1193011"/>
    <lineage>
        <taxon>Bacteria</taxon>
        <taxon>Pseudomonadati</taxon>
        <taxon>Spirochaetota</taxon>
        <taxon>Spirochaetia</taxon>
        <taxon>Leptospirales</taxon>
        <taxon>Leptospiraceae</taxon>
        <taxon>Leptospira</taxon>
    </lineage>
</organism>
<dbReference type="CDD" id="cd00156">
    <property type="entry name" value="REC"/>
    <property type="match status" value="1"/>
</dbReference>
<evidence type="ECO:0000313" key="3">
    <source>
        <dbReference type="EMBL" id="EPG75379.1"/>
    </source>
</evidence>
<evidence type="ECO:0000313" key="4">
    <source>
        <dbReference type="Proteomes" id="UP000014540"/>
    </source>
</evidence>
<dbReference type="PROSITE" id="PS50110">
    <property type="entry name" value="RESPONSE_REGULATORY"/>
    <property type="match status" value="1"/>
</dbReference>
<dbReference type="InterPro" id="IPR036890">
    <property type="entry name" value="HATPase_C_sf"/>
</dbReference>
<dbReference type="Gene3D" id="3.30.565.10">
    <property type="entry name" value="Histidine kinase-like ATPase, C-terminal domain"/>
    <property type="match status" value="1"/>
</dbReference>
<dbReference type="InterPro" id="IPR001789">
    <property type="entry name" value="Sig_transdc_resp-reg_receiver"/>
</dbReference>
<dbReference type="InterPro" id="IPR003594">
    <property type="entry name" value="HATPase_dom"/>
</dbReference>
<dbReference type="InterPro" id="IPR011006">
    <property type="entry name" value="CheY-like_superfamily"/>
</dbReference>
<accession>S3V413</accession>
<feature type="domain" description="Response regulatory" evidence="2">
    <location>
        <begin position="56"/>
        <end position="169"/>
    </location>
</feature>
<dbReference type="GO" id="GO:0000160">
    <property type="term" value="P:phosphorelay signal transduction system"/>
    <property type="evidence" value="ECO:0007669"/>
    <property type="project" value="InterPro"/>
</dbReference>
<dbReference type="Pfam" id="PF02518">
    <property type="entry name" value="HATPase_c"/>
    <property type="match status" value="1"/>
</dbReference>
<evidence type="ECO:0000256" key="1">
    <source>
        <dbReference type="PROSITE-ProRule" id="PRU00169"/>
    </source>
</evidence>
<comment type="caution">
    <text evidence="3">The sequence shown here is derived from an EMBL/GenBank/DDBJ whole genome shotgun (WGS) entry which is preliminary data.</text>
</comment>
<proteinExistence type="predicted"/>
<name>S3V413_9LEPT</name>
<dbReference type="AlphaFoldDB" id="S3V413"/>
<sequence>MIDSLKTVFLLKGKKYFPPSLDCSREYRDSLMSKFMSTDLIEDFTGRNILSDPIKNILYIDSDVAYAEDLTAHFEKGGYGIICASSVADALKNCMLTEPPAIIVDPSFSDIDCIKFLRSLRKLSPGSVFIINTHSEAVDPNVSSLPWIHSVLEKGEDISRIVECVSSVLCEKETRLTEFHKKAINEENLLSEVAWLQWKENRRSSESLTIGKNILDNLTHSISQGLGIGSLITRLDLVESFLVRENGRYSVPTDLLDSIFENKDILRDWTDKLEKFRSLFDLAIYKERTHFETVLSLIRSSVTEFEEFAKIKNHQIFFENKAIDQFVYSHPDFVKFAFRELMVNAMKFSPENSKIHILLYSNRSYISLIVMNDISIGESGISGIPEEYYFKVFEPFFRLNHIYDERFHALDFGFGIGLNLTQNLARQSDCKVSIYELNDYTGESCSRRVAAEIQFSIC</sequence>
<reference evidence="3" key="1">
    <citation type="submission" date="2013-04" db="EMBL/GenBank/DDBJ databases">
        <authorList>
            <person name="Harkins D.M."/>
            <person name="Durkin A.S."/>
            <person name="Selengut J.D."/>
            <person name="Sanka R."/>
            <person name="DePew J."/>
            <person name="Purushe J."/>
            <person name="Ahmed A."/>
            <person name="van der Linden H."/>
            <person name="Goris M.G.A."/>
            <person name="Hartskeerl R.A."/>
            <person name="Vinetz J.M."/>
            <person name="Sutton G.G."/>
            <person name="Nelson W.C."/>
            <person name="Fouts D.E."/>
        </authorList>
    </citation>
    <scope>NUCLEOTIDE SEQUENCE [LARGE SCALE GENOMIC DNA]</scope>
    <source>
        <strain evidence="3">BUT 6</strain>
    </source>
</reference>
<dbReference type="SUPFAM" id="SSF55874">
    <property type="entry name" value="ATPase domain of HSP90 chaperone/DNA topoisomerase II/histidine kinase"/>
    <property type="match status" value="1"/>
</dbReference>
<dbReference type="Gene3D" id="3.40.50.2300">
    <property type="match status" value="1"/>
</dbReference>
<keyword evidence="1" id="KW-0597">Phosphoprotein</keyword>
<protein>
    <submittedName>
        <fullName evidence="3">GHKL domain protein</fullName>
    </submittedName>
</protein>
<dbReference type="Proteomes" id="UP000014540">
    <property type="component" value="Unassembled WGS sequence"/>
</dbReference>